<name>A0A8S5MXA7_9CAUD</name>
<organism evidence="1">
    <name type="scientific">Myoviridae sp. ct3wi9</name>
    <dbReference type="NCBI Taxonomy" id="2826610"/>
    <lineage>
        <taxon>Viruses</taxon>
        <taxon>Duplodnaviria</taxon>
        <taxon>Heunggongvirae</taxon>
        <taxon>Uroviricota</taxon>
        <taxon>Caudoviricetes</taxon>
    </lineage>
</organism>
<accession>A0A8S5MXA7</accession>
<dbReference type="EMBL" id="BK015006">
    <property type="protein sequence ID" value="DAD86735.1"/>
    <property type="molecule type" value="Genomic_DNA"/>
</dbReference>
<evidence type="ECO:0000313" key="1">
    <source>
        <dbReference type="EMBL" id="DAD86735.1"/>
    </source>
</evidence>
<protein>
    <submittedName>
        <fullName evidence="1">Uncharacterized protein</fullName>
    </submittedName>
</protein>
<proteinExistence type="predicted"/>
<reference evidence="1" key="1">
    <citation type="journal article" date="2021" name="Proc. Natl. Acad. Sci. U.S.A.">
        <title>A Catalog of Tens of Thousands of Viruses from Human Metagenomes Reveals Hidden Associations with Chronic Diseases.</title>
        <authorList>
            <person name="Tisza M.J."/>
            <person name="Buck C.B."/>
        </authorList>
    </citation>
    <scope>NUCLEOTIDE SEQUENCE</scope>
    <source>
        <strain evidence="1">Ct3wi9</strain>
    </source>
</reference>
<sequence length="29" mass="3508">MFFCHFKITTIVENVLIPIFTLYKETKQC</sequence>